<comment type="caution">
    <text evidence="1">The sequence shown here is derived from an EMBL/GenBank/DDBJ whole genome shotgun (WGS) entry which is preliminary data.</text>
</comment>
<gene>
    <name evidence="1" type="ORF">CLV31_11347</name>
</gene>
<accession>A0A326RNC6</accession>
<sequence length="43" mass="4953">MGQKPVFETQTKKQIPFLIYPKMTRIKSLSSYFQKNGAGFELA</sequence>
<protein>
    <submittedName>
        <fullName evidence="1">Uncharacterized protein</fullName>
    </submittedName>
</protein>
<reference evidence="1 2" key="1">
    <citation type="submission" date="2018-06" db="EMBL/GenBank/DDBJ databases">
        <title>Genomic Encyclopedia of Archaeal and Bacterial Type Strains, Phase II (KMG-II): from individual species to whole genera.</title>
        <authorList>
            <person name="Goeker M."/>
        </authorList>
    </citation>
    <scope>NUCLEOTIDE SEQUENCE [LARGE SCALE GENOMIC DNA]</scope>
    <source>
        <strain evidence="1 2">T4</strain>
    </source>
</reference>
<dbReference type="AlphaFoldDB" id="A0A326RNC6"/>
<proteinExistence type="predicted"/>
<dbReference type="EMBL" id="QKTX01000013">
    <property type="protein sequence ID" value="PZV79731.1"/>
    <property type="molecule type" value="Genomic_DNA"/>
</dbReference>
<evidence type="ECO:0000313" key="1">
    <source>
        <dbReference type="EMBL" id="PZV79731.1"/>
    </source>
</evidence>
<dbReference type="Proteomes" id="UP000248917">
    <property type="component" value="Unassembled WGS sequence"/>
</dbReference>
<evidence type="ECO:0000313" key="2">
    <source>
        <dbReference type="Proteomes" id="UP000248917"/>
    </source>
</evidence>
<organism evidence="1 2">
    <name type="scientific">Algoriphagus aquaeductus</name>
    <dbReference type="NCBI Taxonomy" id="475299"/>
    <lineage>
        <taxon>Bacteria</taxon>
        <taxon>Pseudomonadati</taxon>
        <taxon>Bacteroidota</taxon>
        <taxon>Cytophagia</taxon>
        <taxon>Cytophagales</taxon>
        <taxon>Cyclobacteriaceae</taxon>
        <taxon>Algoriphagus</taxon>
    </lineage>
</organism>
<keyword evidence="2" id="KW-1185">Reference proteome</keyword>
<name>A0A326RNC6_9BACT</name>